<gene>
    <name evidence="1" type="ORF">SLS58_009218</name>
</gene>
<keyword evidence="2" id="KW-1185">Reference proteome</keyword>
<comment type="caution">
    <text evidence="1">The sequence shown here is derived from an EMBL/GenBank/DDBJ whole genome shotgun (WGS) entry which is preliminary data.</text>
</comment>
<name>A0ABR3TE55_9PEZI</name>
<dbReference type="Proteomes" id="UP001521184">
    <property type="component" value="Unassembled WGS sequence"/>
</dbReference>
<proteinExistence type="predicted"/>
<evidence type="ECO:0000313" key="2">
    <source>
        <dbReference type="Proteomes" id="UP001521184"/>
    </source>
</evidence>
<reference evidence="1 2" key="1">
    <citation type="journal article" date="2023" name="Plant Dis.">
        <title>First Report of Diplodia intermedia Causing Canker and Dieback Diseases on Apple Trees in Canada.</title>
        <authorList>
            <person name="Ellouze W."/>
            <person name="Ilyukhin E."/>
            <person name="Sulman M."/>
            <person name="Ali S."/>
        </authorList>
    </citation>
    <scope>NUCLEOTIDE SEQUENCE [LARGE SCALE GENOMIC DNA]</scope>
    <source>
        <strain evidence="1 2">M45-28</strain>
    </source>
</reference>
<accession>A0ABR3TE55</accession>
<sequence length="405" mass="44230">MLSRRMPTLELHFLSTNMAIRITLPTFNPSELLASVVATKLTQNPLYQLATTSHYPPVVDQTKLGNKDMDLESSGRVCPDAPKLANAVPVTVTSSPLIPDSLLEVQDPAAGLTSVDLAHPHPGITGVTASTSTKVTVQLPLLTLIDPSSTIVLQRALIAAHLCAHHVLLLPCANGDIHLAANYPSAGHLALDTALAGPATPFTTTRLHPNDLQHLRRFTLLVPTHKEWKGDDLIKREQLVEFLFSDDVLGPDNVENDPRAVEHRWFEKQARKQAAKRAEWTGAVRRCIRTLAGGLMKSLHADGEVGDEARERVEGQIVFQEWFDGWGEKCGADGTMVAQVEGTIDHMERSHGRAFWGRLKVAEGTGEGAWAVVEEEVVGAEGEEEENMWEVGEMEAMVEVAELEA</sequence>
<protein>
    <submittedName>
        <fullName evidence="1">Uncharacterized protein</fullName>
    </submittedName>
</protein>
<evidence type="ECO:0000313" key="1">
    <source>
        <dbReference type="EMBL" id="KAL1637687.1"/>
    </source>
</evidence>
<organism evidence="1 2">
    <name type="scientific">Diplodia intermedia</name>
    <dbReference type="NCBI Taxonomy" id="856260"/>
    <lineage>
        <taxon>Eukaryota</taxon>
        <taxon>Fungi</taxon>
        <taxon>Dikarya</taxon>
        <taxon>Ascomycota</taxon>
        <taxon>Pezizomycotina</taxon>
        <taxon>Dothideomycetes</taxon>
        <taxon>Dothideomycetes incertae sedis</taxon>
        <taxon>Botryosphaeriales</taxon>
        <taxon>Botryosphaeriaceae</taxon>
        <taxon>Diplodia</taxon>
    </lineage>
</organism>
<dbReference type="EMBL" id="JAKEKT020000086">
    <property type="protein sequence ID" value="KAL1637687.1"/>
    <property type="molecule type" value="Genomic_DNA"/>
</dbReference>